<organism evidence="1 2">
    <name type="scientific">Massilia forsythiae</name>
    <dbReference type="NCBI Taxonomy" id="2728020"/>
    <lineage>
        <taxon>Bacteria</taxon>
        <taxon>Pseudomonadati</taxon>
        <taxon>Pseudomonadota</taxon>
        <taxon>Betaproteobacteria</taxon>
        <taxon>Burkholderiales</taxon>
        <taxon>Oxalobacteraceae</taxon>
        <taxon>Telluria group</taxon>
        <taxon>Massilia</taxon>
    </lineage>
</organism>
<proteinExistence type="predicted"/>
<evidence type="ECO:0000313" key="2">
    <source>
        <dbReference type="Proteomes" id="UP000502415"/>
    </source>
</evidence>
<gene>
    <name evidence="1" type="ORF">HH212_19970</name>
</gene>
<protein>
    <submittedName>
        <fullName evidence="1">Uncharacterized protein</fullName>
    </submittedName>
</protein>
<name>A0A7Z2VZC1_9BURK</name>
<sequence length="156" mass="16555">MLAVLGLVLFSGKSRNPGASSDLAALRAVVQLPSAFTAGRWEIFGTPEHTGGAPGPTDYVTLVAELRIAPGDWRRLEAADGGKPFVAPEAARMWLSTPYRTLLAKHKGGEFELQSAQDCRAWSSKVVKSGRQVSGFTCLNGDHALVYLTLMAPGAS</sequence>
<dbReference type="RefSeq" id="WP_170204101.1">
    <property type="nucleotide sequence ID" value="NZ_CP051685.1"/>
</dbReference>
<dbReference type="AlphaFoldDB" id="A0A7Z2VZC1"/>
<accession>A0A7Z2VZC1</accession>
<dbReference type="EMBL" id="CP051685">
    <property type="protein sequence ID" value="QJE02014.1"/>
    <property type="molecule type" value="Genomic_DNA"/>
</dbReference>
<evidence type="ECO:0000313" key="1">
    <source>
        <dbReference type="EMBL" id="QJE02014.1"/>
    </source>
</evidence>
<dbReference type="KEGG" id="mfy:HH212_19970"/>
<reference evidence="1 2" key="1">
    <citation type="submission" date="2020-04" db="EMBL/GenBank/DDBJ databases">
        <title>Genome sequencing of novel species.</title>
        <authorList>
            <person name="Heo J."/>
            <person name="Kim S.-J."/>
            <person name="Kim J.-S."/>
            <person name="Hong S.-B."/>
            <person name="Kwon S.-W."/>
        </authorList>
    </citation>
    <scope>NUCLEOTIDE SEQUENCE [LARGE SCALE GENOMIC DNA]</scope>
    <source>
        <strain evidence="1 2">GN2-R2</strain>
    </source>
</reference>
<keyword evidence="2" id="KW-1185">Reference proteome</keyword>
<dbReference type="Proteomes" id="UP000502415">
    <property type="component" value="Chromosome"/>
</dbReference>